<dbReference type="EMBL" id="ML977516">
    <property type="protein sequence ID" value="KAF2125271.1"/>
    <property type="molecule type" value="Genomic_DNA"/>
</dbReference>
<evidence type="ECO:0000313" key="3">
    <source>
        <dbReference type="Proteomes" id="UP000799771"/>
    </source>
</evidence>
<keyword evidence="3" id="KW-1185">Reference proteome</keyword>
<accession>A0A6A6A3V8</accession>
<dbReference type="Proteomes" id="UP000799771">
    <property type="component" value="Unassembled WGS sequence"/>
</dbReference>
<protein>
    <submittedName>
        <fullName evidence="2">Uncharacterized protein</fullName>
    </submittedName>
</protein>
<evidence type="ECO:0000256" key="1">
    <source>
        <dbReference type="SAM" id="SignalP"/>
    </source>
</evidence>
<sequence>MASIVRAFALLAYGFATIATAFGDPLPDMVEIDARGMSDNTTIDPCTLADSPNVNASIQLSSWLECQLNGFYPFPDNGDWPKVHAQTFSKDVLFTFNDTRYDFEGSLRFYHNANASLARSFAPFRHGFINTMAVPNANGDRGGFVYMIGWAGGFHKLLQRDLYFTNAAFGVIKEEEGHRKIVEFREASNIPATTPSPESVEWSCGFT</sequence>
<dbReference type="OrthoDB" id="3927857at2759"/>
<dbReference type="RefSeq" id="XP_033519663.1">
    <property type="nucleotide sequence ID" value="XM_033670844.1"/>
</dbReference>
<evidence type="ECO:0000313" key="2">
    <source>
        <dbReference type="EMBL" id="KAF2125271.1"/>
    </source>
</evidence>
<reference evidence="2" key="1">
    <citation type="journal article" date="2020" name="Stud. Mycol.">
        <title>101 Dothideomycetes genomes: a test case for predicting lifestyles and emergence of pathogens.</title>
        <authorList>
            <person name="Haridas S."/>
            <person name="Albert R."/>
            <person name="Binder M."/>
            <person name="Bloem J."/>
            <person name="Labutti K."/>
            <person name="Salamov A."/>
            <person name="Andreopoulos B."/>
            <person name="Baker S."/>
            <person name="Barry K."/>
            <person name="Bills G."/>
            <person name="Bluhm B."/>
            <person name="Cannon C."/>
            <person name="Castanera R."/>
            <person name="Culley D."/>
            <person name="Daum C."/>
            <person name="Ezra D."/>
            <person name="Gonzalez J."/>
            <person name="Henrissat B."/>
            <person name="Kuo A."/>
            <person name="Liang C."/>
            <person name="Lipzen A."/>
            <person name="Lutzoni F."/>
            <person name="Magnuson J."/>
            <person name="Mondo S."/>
            <person name="Nolan M."/>
            <person name="Ohm R."/>
            <person name="Pangilinan J."/>
            <person name="Park H.-J."/>
            <person name="Ramirez L."/>
            <person name="Alfaro M."/>
            <person name="Sun H."/>
            <person name="Tritt A."/>
            <person name="Yoshinaga Y."/>
            <person name="Zwiers L.-H."/>
            <person name="Turgeon B."/>
            <person name="Goodwin S."/>
            <person name="Spatafora J."/>
            <person name="Crous P."/>
            <person name="Grigoriev I."/>
        </authorList>
    </citation>
    <scope>NUCLEOTIDE SEQUENCE</scope>
    <source>
        <strain evidence="2">CBS 119687</strain>
    </source>
</reference>
<dbReference type="AlphaFoldDB" id="A0A6A6A3V8"/>
<gene>
    <name evidence="2" type="ORF">P153DRAFT_389431</name>
</gene>
<proteinExistence type="predicted"/>
<organism evidence="2 3">
    <name type="scientific">Dothidotthia symphoricarpi CBS 119687</name>
    <dbReference type="NCBI Taxonomy" id="1392245"/>
    <lineage>
        <taxon>Eukaryota</taxon>
        <taxon>Fungi</taxon>
        <taxon>Dikarya</taxon>
        <taxon>Ascomycota</taxon>
        <taxon>Pezizomycotina</taxon>
        <taxon>Dothideomycetes</taxon>
        <taxon>Pleosporomycetidae</taxon>
        <taxon>Pleosporales</taxon>
        <taxon>Dothidotthiaceae</taxon>
        <taxon>Dothidotthia</taxon>
    </lineage>
</organism>
<name>A0A6A6A3V8_9PLEO</name>
<keyword evidence="1" id="KW-0732">Signal</keyword>
<dbReference type="GeneID" id="54411276"/>
<feature type="signal peptide" evidence="1">
    <location>
        <begin position="1"/>
        <end position="23"/>
    </location>
</feature>
<feature type="chain" id="PRO_5025482710" evidence="1">
    <location>
        <begin position="24"/>
        <end position="207"/>
    </location>
</feature>